<dbReference type="EMBL" id="CP064654">
    <property type="protein sequence ID" value="QPC99520.1"/>
    <property type="molecule type" value="Genomic_DNA"/>
</dbReference>
<dbReference type="GO" id="GO:0008832">
    <property type="term" value="F:dGTPase activity"/>
    <property type="evidence" value="ECO:0007669"/>
    <property type="project" value="TreeGrafter"/>
</dbReference>
<dbReference type="KEGG" id="qso:IRL76_02815"/>
<dbReference type="InterPro" id="IPR050135">
    <property type="entry name" value="dGTPase-like"/>
</dbReference>
<dbReference type="PROSITE" id="PS51831">
    <property type="entry name" value="HD"/>
    <property type="match status" value="1"/>
</dbReference>
<dbReference type="Proteomes" id="UP000594459">
    <property type="component" value="Chromosome"/>
</dbReference>
<feature type="compositionally biased region" description="Basic and acidic residues" evidence="3">
    <location>
        <begin position="11"/>
        <end position="33"/>
    </location>
</feature>
<evidence type="ECO:0000313" key="5">
    <source>
        <dbReference type="EMBL" id="QPC99520.1"/>
    </source>
</evidence>
<keyword evidence="6" id="KW-1185">Reference proteome</keyword>
<dbReference type="AlphaFoldDB" id="A0A7S8F5K9"/>
<feature type="domain" description="HD" evidence="4">
    <location>
        <begin position="66"/>
        <end position="201"/>
    </location>
</feature>
<dbReference type="NCBIfam" id="TIGR01353">
    <property type="entry name" value="dGTP_triPase"/>
    <property type="match status" value="1"/>
</dbReference>
<dbReference type="SUPFAM" id="SSF109604">
    <property type="entry name" value="HD-domain/PDEase-like"/>
    <property type="match status" value="1"/>
</dbReference>
<dbReference type="Pfam" id="PF13286">
    <property type="entry name" value="HD_assoc"/>
    <property type="match status" value="1"/>
</dbReference>
<comment type="similarity">
    <text evidence="2">Belongs to the dGTPase family. Type 2 subfamily.</text>
</comment>
<name>A0A7S8F5K9_9SPHN</name>
<dbReference type="PANTHER" id="PTHR11373">
    <property type="entry name" value="DEOXYNUCLEOSIDE TRIPHOSPHATE TRIPHOSPHOHYDROLASE"/>
    <property type="match status" value="1"/>
</dbReference>
<evidence type="ECO:0000313" key="6">
    <source>
        <dbReference type="Proteomes" id="UP000594459"/>
    </source>
</evidence>
<dbReference type="NCBIfam" id="NF002326">
    <property type="entry name" value="PRK01286.1-1"/>
    <property type="match status" value="1"/>
</dbReference>
<keyword evidence="1 2" id="KW-0378">Hydrolase</keyword>
<protein>
    <recommendedName>
        <fullName evidence="2">Deoxyguanosinetriphosphate triphosphohydrolase-like protein</fullName>
    </recommendedName>
</protein>
<dbReference type="RefSeq" id="WP_200982960.1">
    <property type="nucleotide sequence ID" value="NZ_CP064654.1"/>
</dbReference>
<evidence type="ECO:0000259" key="4">
    <source>
        <dbReference type="PROSITE" id="PS51831"/>
    </source>
</evidence>
<organism evidence="5 6">
    <name type="scientific">Qipengyuania soli</name>
    <dbReference type="NCBI Taxonomy" id="2782568"/>
    <lineage>
        <taxon>Bacteria</taxon>
        <taxon>Pseudomonadati</taxon>
        <taxon>Pseudomonadota</taxon>
        <taxon>Alphaproteobacteria</taxon>
        <taxon>Sphingomonadales</taxon>
        <taxon>Erythrobacteraceae</taxon>
        <taxon>Qipengyuania</taxon>
    </lineage>
</organism>
<dbReference type="InterPro" id="IPR006261">
    <property type="entry name" value="dGTPase"/>
</dbReference>
<dbReference type="Pfam" id="PF01966">
    <property type="entry name" value="HD"/>
    <property type="match status" value="1"/>
</dbReference>
<sequence>MKRARYAADPAKSRGREFAENRDGTRGPRSEFQRDRDRIVHSIAFRRLRSKTQVFIAPDGDHYRTRLTHSIEVAQIGRVIARELGLDEDLTEALCLAHDIGHPPFGHAGEKALEEAMTHAGGYDHNAQGIRTLARLESPYCEHEGLNLTWETLEGMAKHNGPVDAPHWALAEVDAAFPLSLGEWPSLEAQVAAIADDIAYDNHDIDDGLRAGFLELDDLLTLDWLGDQWRAVERRFPNASRDRQLRELVRTQIGTMVNDVLVQTRSQLGGIDSADDVRAAGHALATFSPAMRDQERGLKHFMYERLYYHPDQLSTAERARDVIARLFVAYSQDSSTMPDDWLSQMPASEPHRSRHIADFIAGMTDRYAIDQVRRIYGRAPEGLSNV</sequence>
<dbReference type="CDD" id="cd00077">
    <property type="entry name" value="HDc"/>
    <property type="match status" value="1"/>
</dbReference>
<dbReference type="HAMAP" id="MF_01212">
    <property type="entry name" value="dGTPase_type2"/>
    <property type="match status" value="1"/>
</dbReference>
<evidence type="ECO:0000256" key="3">
    <source>
        <dbReference type="SAM" id="MobiDB-lite"/>
    </source>
</evidence>
<proteinExistence type="inferred from homology"/>
<dbReference type="SMART" id="SM00471">
    <property type="entry name" value="HDc"/>
    <property type="match status" value="1"/>
</dbReference>
<dbReference type="InterPro" id="IPR006674">
    <property type="entry name" value="HD_domain"/>
</dbReference>
<dbReference type="Gene3D" id="1.10.3210.10">
    <property type="entry name" value="Hypothetical protein af1432"/>
    <property type="match status" value="1"/>
</dbReference>
<gene>
    <name evidence="5" type="ORF">IRL76_02815</name>
</gene>
<dbReference type="GO" id="GO:0006203">
    <property type="term" value="P:dGTP catabolic process"/>
    <property type="evidence" value="ECO:0007669"/>
    <property type="project" value="TreeGrafter"/>
</dbReference>
<accession>A0A7S8F5K9</accession>
<dbReference type="InterPro" id="IPR023023">
    <property type="entry name" value="dNTPase_2"/>
</dbReference>
<feature type="region of interest" description="Disordered" evidence="3">
    <location>
        <begin position="1"/>
        <end position="33"/>
    </location>
</feature>
<reference evidence="5 6" key="1">
    <citation type="submission" date="2020-11" db="EMBL/GenBank/DDBJ databases">
        <title>The genome sequence of Erythrobacter sp. 6D36.</title>
        <authorList>
            <person name="Liu Y."/>
        </authorList>
    </citation>
    <scope>NUCLEOTIDE SEQUENCE [LARGE SCALE GENOMIC DNA]</scope>
    <source>
        <strain evidence="5 6">6D36</strain>
    </source>
</reference>
<evidence type="ECO:0000256" key="2">
    <source>
        <dbReference type="HAMAP-Rule" id="MF_01212"/>
    </source>
</evidence>
<dbReference type="InterPro" id="IPR003607">
    <property type="entry name" value="HD/PDEase_dom"/>
</dbReference>
<dbReference type="PANTHER" id="PTHR11373:SF43">
    <property type="entry name" value="DEOXYGUANOSINETRIPHOSPHATE TRIPHOSPHOHYDROLASE-LIKE PROTEIN"/>
    <property type="match status" value="1"/>
</dbReference>
<dbReference type="InterPro" id="IPR026875">
    <property type="entry name" value="PHydrolase_assoc_dom"/>
</dbReference>
<evidence type="ECO:0000256" key="1">
    <source>
        <dbReference type="ARBA" id="ARBA00022801"/>
    </source>
</evidence>
<dbReference type="NCBIfam" id="NF002328">
    <property type="entry name" value="PRK01286.1-3"/>
    <property type="match status" value="1"/>
</dbReference>